<keyword evidence="9" id="KW-1185">Reference proteome</keyword>
<evidence type="ECO:0000256" key="4">
    <source>
        <dbReference type="ARBA" id="ARBA00022989"/>
    </source>
</evidence>
<keyword evidence="2" id="KW-1003">Cell membrane</keyword>
<proteinExistence type="predicted"/>
<protein>
    <recommendedName>
        <fullName evidence="7">TraD/TraG TraM recognition site domain-containing protein</fullName>
    </recommendedName>
</protein>
<comment type="subcellular location">
    <subcellularLocation>
        <location evidence="1">Cell membrane</location>
        <topology evidence="1">Multi-pass membrane protein</topology>
    </subcellularLocation>
</comment>
<feature type="chain" id="PRO_5025022555" description="TraD/TraG TraM recognition site domain-containing protein" evidence="6">
    <location>
        <begin position="24"/>
        <end position="469"/>
    </location>
</feature>
<evidence type="ECO:0000256" key="2">
    <source>
        <dbReference type="ARBA" id="ARBA00022475"/>
    </source>
</evidence>
<dbReference type="InterPro" id="IPR027417">
    <property type="entry name" value="P-loop_NTPase"/>
</dbReference>
<keyword evidence="4" id="KW-1133">Transmembrane helix</keyword>
<evidence type="ECO:0000313" key="9">
    <source>
        <dbReference type="Proteomes" id="UP000326678"/>
    </source>
</evidence>
<dbReference type="AlphaFoldDB" id="A0A5P8WD45"/>
<feature type="domain" description="TraD/TraG TraM recognition site" evidence="7">
    <location>
        <begin position="354"/>
        <end position="418"/>
    </location>
</feature>
<evidence type="ECO:0000313" key="8">
    <source>
        <dbReference type="EMBL" id="QFS50501.1"/>
    </source>
</evidence>
<keyword evidence="5" id="KW-0472">Membrane</keyword>
<dbReference type="SUPFAM" id="SSF52540">
    <property type="entry name" value="P-loop containing nucleoside triphosphate hydrolases"/>
    <property type="match status" value="1"/>
</dbReference>
<evidence type="ECO:0000256" key="1">
    <source>
        <dbReference type="ARBA" id="ARBA00004651"/>
    </source>
</evidence>
<dbReference type="Gene3D" id="3.40.50.300">
    <property type="entry name" value="P-loop containing nucleotide triphosphate hydrolases"/>
    <property type="match status" value="1"/>
</dbReference>
<gene>
    <name evidence="8" type="ORF">GXM_07995</name>
</gene>
<dbReference type="CDD" id="cd01127">
    <property type="entry name" value="TrwB_TraG_TraD_VirD4"/>
    <property type="match status" value="1"/>
</dbReference>
<name>A0A5P8WD45_9NOSO</name>
<keyword evidence="6" id="KW-0732">Signal</keyword>
<dbReference type="Proteomes" id="UP000326678">
    <property type="component" value="Chromosome Gxm2"/>
</dbReference>
<evidence type="ECO:0000256" key="5">
    <source>
        <dbReference type="ARBA" id="ARBA00023136"/>
    </source>
</evidence>
<dbReference type="PANTHER" id="PTHR37937">
    <property type="entry name" value="CONJUGATIVE TRANSFER: DNA TRANSPORT"/>
    <property type="match status" value="1"/>
</dbReference>
<evidence type="ECO:0000259" key="7">
    <source>
        <dbReference type="Pfam" id="PF12696"/>
    </source>
</evidence>
<evidence type="ECO:0000256" key="3">
    <source>
        <dbReference type="ARBA" id="ARBA00022692"/>
    </source>
</evidence>
<sequence length="469" mass="51432">MKKFLIGIPLALGVACVPLSTIAAPVVRTIKQTQASGQGAILQTINVWNGHGVAISFYEIGETIKKVWLDDPSQILIDTDGCLEGLDQNCSKGGAGLIHLRRIKRVNIPGIPQTSATLLTVVTQLSSGERKTYSFRLATSNGTPKYSQVTILLDVAREQTAPKPQLQSLVKTQQTINRIRGGIVVAIKSGWILQQDELHQRLQKLIGYLQAGDDISNAANKASVSQELAKEFGDYADVMTCAAILSSEQMVKRLMAASLNPWVKIAFGQLFSSAASEKTVAGIVATASIMFTRFMAKNTLGCFIGKTTLPLEIKGKQMIIFGLDRERRDAVGPLMTSILHMTIARNIAKKRLDPLIVALDELPSIYLPDLYRWLNESRSEGFCGIIGFQNMGQLEKNYGKDIAKAILGACSTKFIFNLVRTSQRNYSPTSWVMKRLSTSKKAVLLGVKIIARASATKRKLESFLNRLNF</sequence>
<feature type="signal peptide" evidence="6">
    <location>
        <begin position="1"/>
        <end position="23"/>
    </location>
</feature>
<dbReference type="KEGG" id="nsh:GXM_07995"/>
<evidence type="ECO:0000256" key="6">
    <source>
        <dbReference type="SAM" id="SignalP"/>
    </source>
</evidence>
<dbReference type="Pfam" id="PF12696">
    <property type="entry name" value="TraG-D_C"/>
    <property type="match status" value="1"/>
</dbReference>
<accession>A0A5P8WD45</accession>
<dbReference type="GO" id="GO:0005886">
    <property type="term" value="C:plasma membrane"/>
    <property type="evidence" value="ECO:0007669"/>
    <property type="project" value="UniProtKB-SubCell"/>
</dbReference>
<dbReference type="PANTHER" id="PTHR37937:SF1">
    <property type="entry name" value="CONJUGATIVE TRANSFER: DNA TRANSPORT"/>
    <property type="match status" value="1"/>
</dbReference>
<dbReference type="PROSITE" id="PS51257">
    <property type="entry name" value="PROKAR_LIPOPROTEIN"/>
    <property type="match status" value="1"/>
</dbReference>
<reference evidence="8 9" key="1">
    <citation type="submission" date="2019-10" db="EMBL/GenBank/DDBJ databases">
        <title>Genomic and transcriptomic insights into the perfect genentic adaptation of a filamentous nitrogen-fixing cyanobacterium to rice fields.</title>
        <authorList>
            <person name="Chen Z."/>
        </authorList>
    </citation>
    <scope>NUCLEOTIDE SEQUENCE [LARGE SCALE GENOMIC DNA]</scope>
    <source>
        <strain evidence="8">CCNUC1</strain>
    </source>
</reference>
<dbReference type="InterPro" id="IPR032689">
    <property type="entry name" value="TraG-D_C"/>
</dbReference>
<organism evidence="8 9">
    <name type="scientific">Nostoc sphaeroides CCNUC1</name>
    <dbReference type="NCBI Taxonomy" id="2653204"/>
    <lineage>
        <taxon>Bacteria</taxon>
        <taxon>Bacillati</taxon>
        <taxon>Cyanobacteriota</taxon>
        <taxon>Cyanophyceae</taxon>
        <taxon>Nostocales</taxon>
        <taxon>Nostocaceae</taxon>
        <taxon>Nostoc</taxon>
    </lineage>
</organism>
<dbReference type="InterPro" id="IPR051539">
    <property type="entry name" value="T4SS-coupling_protein"/>
</dbReference>
<keyword evidence="3" id="KW-0812">Transmembrane</keyword>
<dbReference type="EMBL" id="CP045227">
    <property type="protein sequence ID" value="QFS50501.1"/>
    <property type="molecule type" value="Genomic_DNA"/>
</dbReference>